<evidence type="ECO:0000313" key="2">
    <source>
        <dbReference type="EMBL" id="JAS93433.1"/>
    </source>
</evidence>
<dbReference type="EMBL" id="GECU01014273">
    <property type="protein sequence ID" value="JAS93433.1"/>
    <property type="molecule type" value="Transcribed_RNA"/>
</dbReference>
<organism evidence="2">
    <name type="scientific">Homalodisca liturata</name>
    <dbReference type="NCBI Taxonomy" id="320908"/>
    <lineage>
        <taxon>Eukaryota</taxon>
        <taxon>Metazoa</taxon>
        <taxon>Ecdysozoa</taxon>
        <taxon>Arthropoda</taxon>
        <taxon>Hexapoda</taxon>
        <taxon>Insecta</taxon>
        <taxon>Pterygota</taxon>
        <taxon>Neoptera</taxon>
        <taxon>Paraneoptera</taxon>
        <taxon>Hemiptera</taxon>
        <taxon>Auchenorrhyncha</taxon>
        <taxon>Membracoidea</taxon>
        <taxon>Cicadellidae</taxon>
        <taxon>Cicadellinae</taxon>
        <taxon>Proconiini</taxon>
        <taxon>Homalodisca</taxon>
    </lineage>
</organism>
<name>A0A1B6J2P9_9HEMI</name>
<dbReference type="AlphaFoldDB" id="A0A1B6J2P9"/>
<evidence type="ECO:0000256" key="1">
    <source>
        <dbReference type="SAM" id="MobiDB-lite"/>
    </source>
</evidence>
<gene>
    <name evidence="2" type="ORF">g.5942</name>
</gene>
<feature type="region of interest" description="Disordered" evidence="1">
    <location>
        <begin position="98"/>
        <end position="122"/>
    </location>
</feature>
<reference evidence="2" key="1">
    <citation type="submission" date="2015-11" db="EMBL/GenBank/DDBJ databases">
        <title>De novo transcriptome assembly of four potential Pierce s Disease insect vectors from Arizona vineyards.</title>
        <authorList>
            <person name="Tassone E.E."/>
        </authorList>
    </citation>
    <scope>NUCLEOTIDE SEQUENCE</scope>
</reference>
<proteinExistence type="predicted"/>
<protein>
    <submittedName>
        <fullName evidence="2">Uncharacterized protein</fullName>
    </submittedName>
</protein>
<accession>A0A1B6J2P9</accession>
<sequence length="122" mass="13401">MWEEILPYTLTLSKSFETISCISCHLPADWGCGRVCGRIVDHSVTTRPIFGNLSRQIGHWTCPRLRPLGVRKVMTSLLHTPTGAVFSGMLSMPVCKESMLDGESDPQSCPRRATASPSAQLP</sequence>